<proteinExistence type="predicted"/>
<protein>
    <submittedName>
        <fullName evidence="1">Uncharacterized protein</fullName>
    </submittedName>
</protein>
<keyword evidence="2" id="KW-1185">Reference proteome</keyword>
<dbReference type="AlphaFoldDB" id="A0AAD9JZ94"/>
<evidence type="ECO:0000313" key="2">
    <source>
        <dbReference type="Proteomes" id="UP001209878"/>
    </source>
</evidence>
<sequence>MSTTFRSRTLKAKSTCDRDSTKDKIQDKEIQRRITAGWTPFAKHRDIFKGNIGTCYKSTTYAYFQ</sequence>
<name>A0AAD9JZ94_RIDPI</name>
<comment type="caution">
    <text evidence="1">The sequence shown here is derived from an EMBL/GenBank/DDBJ whole genome shotgun (WGS) entry which is preliminary data.</text>
</comment>
<organism evidence="1 2">
    <name type="scientific">Ridgeia piscesae</name>
    <name type="common">Tubeworm</name>
    <dbReference type="NCBI Taxonomy" id="27915"/>
    <lineage>
        <taxon>Eukaryota</taxon>
        <taxon>Metazoa</taxon>
        <taxon>Spiralia</taxon>
        <taxon>Lophotrochozoa</taxon>
        <taxon>Annelida</taxon>
        <taxon>Polychaeta</taxon>
        <taxon>Sedentaria</taxon>
        <taxon>Canalipalpata</taxon>
        <taxon>Sabellida</taxon>
        <taxon>Siboglinidae</taxon>
        <taxon>Ridgeia</taxon>
    </lineage>
</organism>
<dbReference type="Proteomes" id="UP001209878">
    <property type="component" value="Unassembled WGS sequence"/>
</dbReference>
<dbReference type="EMBL" id="JAODUO010001548">
    <property type="protein sequence ID" value="KAK2162004.1"/>
    <property type="molecule type" value="Genomic_DNA"/>
</dbReference>
<evidence type="ECO:0000313" key="1">
    <source>
        <dbReference type="EMBL" id="KAK2162004.1"/>
    </source>
</evidence>
<gene>
    <name evidence="1" type="ORF">NP493_1548g00050</name>
</gene>
<reference evidence="1" key="1">
    <citation type="journal article" date="2023" name="Mol. Biol. Evol.">
        <title>Third-Generation Sequencing Reveals the Adaptive Role of the Epigenome in Three Deep-Sea Polychaetes.</title>
        <authorList>
            <person name="Perez M."/>
            <person name="Aroh O."/>
            <person name="Sun Y."/>
            <person name="Lan Y."/>
            <person name="Juniper S.K."/>
            <person name="Young C.R."/>
            <person name="Angers B."/>
            <person name="Qian P.Y."/>
        </authorList>
    </citation>
    <scope>NUCLEOTIDE SEQUENCE</scope>
    <source>
        <strain evidence="1">R07B-5</strain>
    </source>
</reference>
<accession>A0AAD9JZ94</accession>